<feature type="non-terminal residue" evidence="6">
    <location>
        <position position="75"/>
    </location>
</feature>
<gene>
    <name evidence="6" type="primary">Krfa_3</name>
    <name evidence="6" type="ORF">COLPIC_R08153</name>
</gene>
<proteinExistence type="inferred from homology"/>
<name>A0A7K4S7J3_COLPI</name>
<evidence type="ECO:0000256" key="2">
    <source>
        <dbReference type="ARBA" id="ARBA00011806"/>
    </source>
</evidence>
<keyword evidence="4" id="KW-0007">Acetylation</keyword>
<dbReference type="GO" id="GO:0005200">
    <property type="term" value="F:structural constituent of cytoskeleton"/>
    <property type="evidence" value="ECO:0007669"/>
    <property type="project" value="InterPro"/>
</dbReference>
<protein>
    <recommendedName>
        <fullName evidence="5">Keratin</fullName>
    </recommendedName>
</protein>
<organism evidence="6 7">
    <name type="scientific">Columbina picui</name>
    <name type="common">Picui ground-dove</name>
    <dbReference type="NCBI Taxonomy" id="115618"/>
    <lineage>
        <taxon>Eukaryota</taxon>
        <taxon>Metazoa</taxon>
        <taxon>Chordata</taxon>
        <taxon>Craniata</taxon>
        <taxon>Vertebrata</taxon>
        <taxon>Euteleostomi</taxon>
        <taxon>Archelosauria</taxon>
        <taxon>Archosauria</taxon>
        <taxon>Dinosauria</taxon>
        <taxon>Saurischia</taxon>
        <taxon>Theropoda</taxon>
        <taxon>Coelurosauria</taxon>
        <taxon>Aves</taxon>
        <taxon>Neognathae</taxon>
        <taxon>Neoaves</taxon>
        <taxon>Columbimorphae</taxon>
        <taxon>Columbiformes</taxon>
        <taxon>Columbidae</taxon>
        <taxon>Columbina</taxon>
    </lineage>
</organism>
<dbReference type="AlphaFoldDB" id="A0A7K4S7J3"/>
<feature type="non-terminal residue" evidence="6">
    <location>
        <position position="1"/>
    </location>
</feature>
<dbReference type="EMBL" id="VYZG01001871">
    <property type="protein sequence ID" value="NWQ81723.1"/>
    <property type="molecule type" value="Genomic_DNA"/>
</dbReference>
<dbReference type="Pfam" id="PF02422">
    <property type="entry name" value="Keratin"/>
    <property type="match status" value="1"/>
</dbReference>
<evidence type="ECO:0000313" key="6">
    <source>
        <dbReference type="EMBL" id="NWQ81723.1"/>
    </source>
</evidence>
<keyword evidence="3 5" id="KW-0416">Keratin</keyword>
<dbReference type="PANTHER" id="PTHR31203">
    <property type="entry name" value="BETA-KERATIN-RELATED PROTEIN-RELATED"/>
    <property type="match status" value="1"/>
</dbReference>
<dbReference type="InterPro" id="IPR003461">
    <property type="entry name" value="Keratin"/>
</dbReference>
<evidence type="ECO:0000256" key="4">
    <source>
        <dbReference type="ARBA" id="ARBA00022990"/>
    </source>
</evidence>
<comment type="caution">
    <text evidence="6">The sequence shown here is derived from an EMBL/GenBank/DDBJ whole genome shotgun (WGS) entry which is preliminary data.</text>
</comment>
<reference evidence="6 7" key="1">
    <citation type="submission" date="2019-09" db="EMBL/GenBank/DDBJ databases">
        <title>Bird 10,000 Genomes (B10K) Project - Family phase.</title>
        <authorList>
            <person name="Zhang G."/>
        </authorList>
    </citation>
    <scope>NUCLEOTIDE SEQUENCE [LARGE SCALE GENOMIC DNA]</scope>
    <source>
        <strain evidence="6">B10K-DU-021-26</strain>
        <tissue evidence="6">Mixed tissue sample</tissue>
    </source>
</reference>
<keyword evidence="7" id="KW-1185">Reference proteome</keyword>
<dbReference type="GO" id="GO:0005882">
    <property type="term" value="C:intermediate filament"/>
    <property type="evidence" value="ECO:0007669"/>
    <property type="project" value="UniProtKB-KW"/>
</dbReference>
<comment type="subunit">
    <text evidence="2 5">The avian keratins (F-ker, S-ker, C-ker and B-ker) are a complex mixture of very similar polypeptides.</text>
</comment>
<comment type="similarity">
    <text evidence="1 5">Belongs to the avian keratin family.</text>
</comment>
<evidence type="ECO:0000313" key="7">
    <source>
        <dbReference type="Proteomes" id="UP000530263"/>
    </source>
</evidence>
<evidence type="ECO:0000256" key="3">
    <source>
        <dbReference type="ARBA" id="ARBA00022744"/>
    </source>
</evidence>
<sequence length="75" mass="7772">DVRCPSPCADAWNCEPCITCCGASRAVVYPPPVTITFPGPILRTCPQESFVGSSTPLEIGSSFGSGACEGGRYSN</sequence>
<dbReference type="PANTHER" id="PTHR31203:SF1">
    <property type="entry name" value="BETA-KERATIN-RELATED PROTEIN-RELATED"/>
    <property type="match status" value="1"/>
</dbReference>
<accession>A0A7K4S7J3</accession>
<dbReference type="OrthoDB" id="9380305at2759"/>
<evidence type="ECO:0000256" key="5">
    <source>
        <dbReference type="RuleBase" id="RU364002"/>
    </source>
</evidence>
<dbReference type="Proteomes" id="UP000530263">
    <property type="component" value="Unassembled WGS sequence"/>
</dbReference>
<evidence type="ECO:0000256" key="1">
    <source>
        <dbReference type="ARBA" id="ARBA00008702"/>
    </source>
</evidence>